<proteinExistence type="predicted"/>
<protein>
    <recommendedName>
        <fullName evidence="2">Carbohydrate binding domain-containing protein</fullName>
    </recommendedName>
</protein>
<organism evidence="3 4">
    <name type="scientific">Cohnella cholangitidis</name>
    <dbReference type="NCBI Taxonomy" id="2598458"/>
    <lineage>
        <taxon>Bacteria</taxon>
        <taxon>Bacillati</taxon>
        <taxon>Bacillota</taxon>
        <taxon>Bacilli</taxon>
        <taxon>Bacillales</taxon>
        <taxon>Paenibacillaceae</taxon>
        <taxon>Cohnella</taxon>
    </lineage>
</organism>
<name>A0A7G5BX23_9BACL</name>
<dbReference type="Gene3D" id="2.60.120.430">
    <property type="entry name" value="Galactose-binding lectin"/>
    <property type="match status" value="1"/>
</dbReference>
<keyword evidence="1" id="KW-0732">Signal</keyword>
<dbReference type="InterPro" id="IPR008979">
    <property type="entry name" value="Galactose-bd-like_sf"/>
</dbReference>
<feature type="domain" description="Carbohydrate binding" evidence="2">
    <location>
        <begin position="41"/>
        <end position="134"/>
    </location>
</feature>
<sequence length="150" mass="16361">MRKKISLILAFTVLVTTFLSFPLNANASTPEAPAGWRNLLDYRIFSTTSDGWAGDSGFGLETQNGKLPVDNSVTLNGLPSLKLNTMTVSNPSWYNALITVAGWKAYDFTPYYANGFLEFNIKGKQAENPFCSVLKTGCSKGLPAMKLPQP</sequence>
<evidence type="ECO:0000256" key="1">
    <source>
        <dbReference type="SAM" id="SignalP"/>
    </source>
</evidence>
<dbReference type="SUPFAM" id="SSF49785">
    <property type="entry name" value="Galactose-binding domain-like"/>
    <property type="match status" value="1"/>
</dbReference>
<dbReference type="Proteomes" id="UP000515679">
    <property type="component" value="Chromosome"/>
</dbReference>
<accession>A0A7G5BX23</accession>
<gene>
    <name evidence="3" type="ORF">FPL14_10100</name>
</gene>
<feature type="signal peptide" evidence="1">
    <location>
        <begin position="1"/>
        <end position="27"/>
    </location>
</feature>
<reference evidence="3 4" key="1">
    <citation type="submission" date="2019-07" db="EMBL/GenBank/DDBJ databases">
        <authorList>
            <person name="Kim J.K."/>
            <person name="Cheong H.-M."/>
            <person name="Choi Y."/>
            <person name="Hwang K.J."/>
            <person name="Lee S."/>
            <person name="Choi C."/>
        </authorList>
    </citation>
    <scope>NUCLEOTIDE SEQUENCE [LARGE SCALE GENOMIC DNA]</scope>
    <source>
        <strain evidence="3 4">KS 22</strain>
    </source>
</reference>
<dbReference type="AlphaFoldDB" id="A0A7G5BX23"/>
<evidence type="ECO:0000313" key="3">
    <source>
        <dbReference type="EMBL" id="QMV41507.1"/>
    </source>
</evidence>
<dbReference type="KEGG" id="cchl:FPL14_10100"/>
<evidence type="ECO:0000259" key="2">
    <source>
        <dbReference type="Pfam" id="PF21582"/>
    </source>
</evidence>
<dbReference type="EMBL" id="CP041969">
    <property type="protein sequence ID" value="QMV41507.1"/>
    <property type="molecule type" value="Genomic_DNA"/>
</dbReference>
<evidence type="ECO:0000313" key="4">
    <source>
        <dbReference type="Proteomes" id="UP000515679"/>
    </source>
</evidence>
<dbReference type="Pfam" id="PF21582">
    <property type="entry name" value="CBM30"/>
    <property type="match status" value="1"/>
</dbReference>
<dbReference type="InterPro" id="IPR048758">
    <property type="entry name" value="CBM30"/>
</dbReference>
<keyword evidence="4" id="KW-1185">Reference proteome</keyword>
<feature type="chain" id="PRO_5028855936" description="Carbohydrate binding domain-containing protein" evidence="1">
    <location>
        <begin position="28"/>
        <end position="150"/>
    </location>
</feature>